<accession>A0A7W6Q7D2</accession>
<dbReference type="InterPro" id="IPR036390">
    <property type="entry name" value="WH_DNA-bd_sf"/>
</dbReference>
<name>A0A7W6Q7D2_9RHOB</name>
<gene>
    <name evidence="7" type="ORF">GGR93_003600</name>
</gene>
<keyword evidence="3" id="KW-0238">DNA-binding</keyword>
<dbReference type="PROSITE" id="PS50931">
    <property type="entry name" value="HTH_LYSR"/>
    <property type="match status" value="1"/>
</dbReference>
<comment type="caution">
    <text evidence="7">The sequence shown here is derived from an EMBL/GenBank/DDBJ whole genome shotgun (WGS) entry which is preliminary data.</text>
</comment>
<comment type="similarity">
    <text evidence="1">Belongs to the LysR transcriptional regulatory family.</text>
</comment>
<dbReference type="FunFam" id="1.10.10.10:FF:000001">
    <property type="entry name" value="LysR family transcriptional regulator"/>
    <property type="match status" value="1"/>
</dbReference>
<keyword evidence="4" id="KW-0010">Activator</keyword>
<evidence type="ECO:0000256" key="1">
    <source>
        <dbReference type="ARBA" id="ARBA00009437"/>
    </source>
</evidence>
<keyword evidence="5" id="KW-0804">Transcription</keyword>
<sequence>MDSRQLRYFAAIYEAQSVSRAAEGLNIAASALSHHLSNLETELATALFARKPRGMQATAAGERLYSHARGILRAINAATDDLQEKGREVTGDVSVGMSYSAVKAIGVDLMKSVMTDYPKLRLSLSESLSGSTLVHLMASEIDLAVVYNPPNDPKLRVQPILEEEMVCVGRADIIGDSEVPVTFQELLNLPLILLRQGLSARALLDDASLLKQLESRARFQMNSVQAIAGCLVDGLGCIVGTRLFMRELLEEGKLHARPITKPTLTRTLYICELADRPATFALEAVRQLIMKLIFAALSEGRWDAFPVRQAD</sequence>
<dbReference type="AlphaFoldDB" id="A0A7W6Q7D2"/>
<protein>
    <submittedName>
        <fullName evidence="7">LysR family nitrogen assimilation transcriptional regulator</fullName>
    </submittedName>
</protein>
<dbReference type="InterPro" id="IPR036388">
    <property type="entry name" value="WH-like_DNA-bd_sf"/>
</dbReference>
<evidence type="ECO:0000259" key="6">
    <source>
        <dbReference type="PROSITE" id="PS50931"/>
    </source>
</evidence>
<dbReference type="PANTHER" id="PTHR30293">
    <property type="entry name" value="TRANSCRIPTIONAL REGULATORY PROTEIN NAC-RELATED"/>
    <property type="match status" value="1"/>
</dbReference>
<feature type="domain" description="HTH lysR-type" evidence="6">
    <location>
        <begin position="1"/>
        <end position="58"/>
    </location>
</feature>
<dbReference type="RefSeq" id="WP_025054300.1">
    <property type="nucleotide sequence ID" value="NZ_JACIFU010000006.1"/>
</dbReference>
<dbReference type="Pfam" id="PF03466">
    <property type="entry name" value="LysR_substrate"/>
    <property type="match status" value="1"/>
</dbReference>
<dbReference type="Proteomes" id="UP000565745">
    <property type="component" value="Unassembled WGS sequence"/>
</dbReference>
<evidence type="ECO:0000313" key="7">
    <source>
        <dbReference type="EMBL" id="MBB4175792.1"/>
    </source>
</evidence>
<dbReference type="InterPro" id="IPR000847">
    <property type="entry name" value="LysR_HTH_N"/>
</dbReference>
<dbReference type="SUPFAM" id="SSF46785">
    <property type="entry name" value="Winged helix' DNA-binding domain"/>
    <property type="match status" value="1"/>
</dbReference>
<evidence type="ECO:0000256" key="4">
    <source>
        <dbReference type="ARBA" id="ARBA00023159"/>
    </source>
</evidence>
<dbReference type="InterPro" id="IPR005119">
    <property type="entry name" value="LysR_subst-bd"/>
</dbReference>
<evidence type="ECO:0000256" key="2">
    <source>
        <dbReference type="ARBA" id="ARBA00023015"/>
    </source>
</evidence>
<dbReference type="OrthoDB" id="8479357at2"/>
<dbReference type="SUPFAM" id="SSF53850">
    <property type="entry name" value="Periplasmic binding protein-like II"/>
    <property type="match status" value="1"/>
</dbReference>
<dbReference type="GO" id="GO:0003677">
    <property type="term" value="F:DNA binding"/>
    <property type="evidence" value="ECO:0007669"/>
    <property type="project" value="UniProtKB-KW"/>
</dbReference>
<dbReference type="Gene3D" id="1.10.10.10">
    <property type="entry name" value="Winged helix-like DNA-binding domain superfamily/Winged helix DNA-binding domain"/>
    <property type="match status" value="1"/>
</dbReference>
<organism evidence="7 8">
    <name type="scientific">Sulfitobacter noctilucicola</name>
    <dbReference type="NCBI Taxonomy" id="1342301"/>
    <lineage>
        <taxon>Bacteria</taxon>
        <taxon>Pseudomonadati</taxon>
        <taxon>Pseudomonadota</taxon>
        <taxon>Alphaproteobacteria</taxon>
        <taxon>Rhodobacterales</taxon>
        <taxon>Roseobacteraceae</taxon>
        <taxon>Sulfitobacter</taxon>
    </lineage>
</organism>
<evidence type="ECO:0000313" key="8">
    <source>
        <dbReference type="Proteomes" id="UP000565745"/>
    </source>
</evidence>
<keyword evidence="2" id="KW-0805">Transcription regulation</keyword>
<dbReference type="EMBL" id="JACIFU010000006">
    <property type="protein sequence ID" value="MBB4175792.1"/>
    <property type="molecule type" value="Genomic_DNA"/>
</dbReference>
<keyword evidence="8" id="KW-1185">Reference proteome</keyword>
<dbReference type="GO" id="GO:2000142">
    <property type="term" value="P:regulation of DNA-templated transcription initiation"/>
    <property type="evidence" value="ECO:0007669"/>
    <property type="project" value="TreeGrafter"/>
</dbReference>
<dbReference type="Gene3D" id="3.40.190.290">
    <property type="match status" value="1"/>
</dbReference>
<evidence type="ECO:0000256" key="3">
    <source>
        <dbReference type="ARBA" id="ARBA00023125"/>
    </source>
</evidence>
<dbReference type="PANTHER" id="PTHR30293:SF0">
    <property type="entry name" value="NITROGEN ASSIMILATION REGULATORY PROTEIN NAC"/>
    <property type="match status" value="1"/>
</dbReference>
<dbReference type="GO" id="GO:0003700">
    <property type="term" value="F:DNA-binding transcription factor activity"/>
    <property type="evidence" value="ECO:0007669"/>
    <property type="project" value="InterPro"/>
</dbReference>
<dbReference type="Pfam" id="PF00126">
    <property type="entry name" value="HTH_1"/>
    <property type="match status" value="1"/>
</dbReference>
<evidence type="ECO:0000256" key="5">
    <source>
        <dbReference type="ARBA" id="ARBA00023163"/>
    </source>
</evidence>
<proteinExistence type="inferred from homology"/>
<reference evidence="7 8" key="1">
    <citation type="submission" date="2020-08" db="EMBL/GenBank/DDBJ databases">
        <title>Genomic Encyclopedia of Type Strains, Phase IV (KMG-IV): sequencing the most valuable type-strain genomes for metagenomic binning, comparative biology and taxonomic classification.</title>
        <authorList>
            <person name="Goeker M."/>
        </authorList>
    </citation>
    <scope>NUCLEOTIDE SEQUENCE [LARGE SCALE GENOMIC DNA]</scope>
    <source>
        <strain evidence="7 8">DSM 101015</strain>
    </source>
</reference>